<dbReference type="SUPFAM" id="SSF47741">
    <property type="entry name" value="CO dehydrogenase ISP C-domain like"/>
    <property type="match status" value="1"/>
</dbReference>
<dbReference type="InterPro" id="IPR002888">
    <property type="entry name" value="2Fe-2S-bd"/>
</dbReference>
<organism evidence="7 8">
    <name type="scientific">OM182 bacterium</name>
    <dbReference type="NCBI Taxonomy" id="2510334"/>
    <lineage>
        <taxon>Bacteria</taxon>
        <taxon>Pseudomonadati</taxon>
        <taxon>Pseudomonadota</taxon>
        <taxon>Gammaproteobacteria</taxon>
        <taxon>OMG group</taxon>
        <taxon>OM182 clade</taxon>
    </lineage>
</organism>
<dbReference type="Gene3D" id="1.10.150.120">
    <property type="entry name" value="[2Fe-2S]-binding domain"/>
    <property type="match status" value="1"/>
</dbReference>
<keyword evidence="5" id="KW-0411">Iron-sulfur</keyword>
<keyword evidence="2" id="KW-0479">Metal-binding</keyword>
<dbReference type="InterPro" id="IPR012675">
    <property type="entry name" value="Beta-grasp_dom_sf"/>
</dbReference>
<dbReference type="GO" id="GO:0016491">
    <property type="term" value="F:oxidoreductase activity"/>
    <property type="evidence" value="ECO:0007669"/>
    <property type="project" value="UniProtKB-KW"/>
</dbReference>
<dbReference type="AlphaFoldDB" id="A0A520S435"/>
<dbReference type="Pfam" id="PF01799">
    <property type="entry name" value="Fer2_2"/>
    <property type="match status" value="1"/>
</dbReference>
<dbReference type="EMBL" id="SHAG01000004">
    <property type="protein sequence ID" value="RZO77242.1"/>
    <property type="molecule type" value="Genomic_DNA"/>
</dbReference>
<protein>
    <submittedName>
        <fullName evidence="7">(2Fe-2S)-binding protein</fullName>
    </submittedName>
</protein>
<dbReference type="InterPro" id="IPR036884">
    <property type="entry name" value="2Fe-2S-bd_dom_sf"/>
</dbReference>
<sequence length="175" mass="18965">MPEYKLNINGQVRKVDVHQDMPLLWVLRDRLGLVGAKYGCGIGLCGACTVHVDDVATKSCMVTIADLADADIKTIEGLANGTILHPVQKAWIEKDVAQCGYCQTGQIMSAAALLEDNPNPSDDDIDLAMEGNYCRCGTYGRIREAIHIAATAITASKISSDKNPVEYWEPLEGQV</sequence>
<accession>A0A520S435</accession>
<evidence type="ECO:0000256" key="2">
    <source>
        <dbReference type="ARBA" id="ARBA00022723"/>
    </source>
</evidence>
<dbReference type="PANTHER" id="PTHR44379:SF2">
    <property type="entry name" value="BLR6218 PROTEIN"/>
    <property type="match status" value="1"/>
</dbReference>
<dbReference type="Gene3D" id="3.10.20.30">
    <property type="match status" value="1"/>
</dbReference>
<dbReference type="GO" id="GO:0046872">
    <property type="term" value="F:metal ion binding"/>
    <property type="evidence" value="ECO:0007669"/>
    <property type="project" value="UniProtKB-KW"/>
</dbReference>
<dbReference type="CDD" id="cd00207">
    <property type="entry name" value="fer2"/>
    <property type="match status" value="1"/>
</dbReference>
<evidence type="ECO:0000256" key="3">
    <source>
        <dbReference type="ARBA" id="ARBA00023002"/>
    </source>
</evidence>
<keyword evidence="4" id="KW-0408">Iron</keyword>
<keyword evidence="3" id="KW-0560">Oxidoreductase</keyword>
<evidence type="ECO:0000313" key="8">
    <source>
        <dbReference type="Proteomes" id="UP000316199"/>
    </source>
</evidence>
<comment type="caution">
    <text evidence="7">The sequence shown here is derived from an EMBL/GenBank/DDBJ whole genome shotgun (WGS) entry which is preliminary data.</text>
</comment>
<dbReference type="InterPro" id="IPR036010">
    <property type="entry name" value="2Fe-2S_ferredoxin-like_sf"/>
</dbReference>
<evidence type="ECO:0000256" key="5">
    <source>
        <dbReference type="ARBA" id="ARBA00023014"/>
    </source>
</evidence>
<reference evidence="7 8" key="1">
    <citation type="submission" date="2019-02" db="EMBL/GenBank/DDBJ databases">
        <title>Prokaryotic population dynamics and viral predation in marine succession experiment using metagenomics: the confinement effect.</title>
        <authorList>
            <person name="Haro-Moreno J.M."/>
            <person name="Rodriguez-Valera F."/>
            <person name="Lopez-Perez M."/>
        </authorList>
    </citation>
    <scope>NUCLEOTIDE SEQUENCE [LARGE SCALE GENOMIC DNA]</scope>
    <source>
        <strain evidence="7">MED-G157</strain>
    </source>
</reference>
<feature type="domain" description="2Fe-2S ferredoxin-type" evidence="6">
    <location>
        <begin position="2"/>
        <end position="78"/>
    </location>
</feature>
<dbReference type="PROSITE" id="PS00197">
    <property type="entry name" value="2FE2S_FER_1"/>
    <property type="match status" value="1"/>
</dbReference>
<dbReference type="PROSITE" id="PS51085">
    <property type="entry name" value="2FE2S_FER_2"/>
    <property type="match status" value="1"/>
</dbReference>
<dbReference type="InterPro" id="IPR001041">
    <property type="entry name" value="2Fe-2S_ferredoxin-type"/>
</dbReference>
<dbReference type="InterPro" id="IPR051452">
    <property type="entry name" value="Diverse_Oxidoreductases"/>
</dbReference>
<evidence type="ECO:0000256" key="1">
    <source>
        <dbReference type="ARBA" id="ARBA00022714"/>
    </source>
</evidence>
<dbReference type="SUPFAM" id="SSF54292">
    <property type="entry name" value="2Fe-2S ferredoxin-like"/>
    <property type="match status" value="1"/>
</dbReference>
<dbReference type="Proteomes" id="UP000316199">
    <property type="component" value="Unassembled WGS sequence"/>
</dbReference>
<proteinExistence type="predicted"/>
<dbReference type="GO" id="GO:0051537">
    <property type="term" value="F:2 iron, 2 sulfur cluster binding"/>
    <property type="evidence" value="ECO:0007669"/>
    <property type="project" value="UniProtKB-KW"/>
</dbReference>
<keyword evidence="1" id="KW-0001">2Fe-2S</keyword>
<dbReference type="FunFam" id="1.10.150.120:FF:000003">
    <property type="entry name" value="Carbon monoxide dehydrogenase, small subunit"/>
    <property type="match status" value="1"/>
</dbReference>
<dbReference type="InterPro" id="IPR006058">
    <property type="entry name" value="2Fe2S_fd_BS"/>
</dbReference>
<evidence type="ECO:0000256" key="4">
    <source>
        <dbReference type="ARBA" id="ARBA00023004"/>
    </source>
</evidence>
<evidence type="ECO:0000313" key="7">
    <source>
        <dbReference type="EMBL" id="RZO77242.1"/>
    </source>
</evidence>
<gene>
    <name evidence="7" type="ORF">EVA68_02205</name>
</gene>
<name>A0A520S435_9GAMM</name>
<dbReference type="PANTHER" id="PTHR44379">
    <property type="entry name" value="OXIDOREDUCTASE WITH IRON-SULFUR SUBUNIT"/>
    <property type="match status" value="1"/>
</dbReference>
<dbReference type="Pfam" id="PF00111">
    <property type="entry name" value="Fer2"/>
    <property type="match status" value="1"/>
</dbReference>
<evidence type="ECO:0000259" key="6">
    <source>
        <dbReference type="PROSITE" id="PS51085"/>
    </source>
</evidence>